<name>A0A0F9CT86_9ZZZZ</name>
<dbReference type="EMBL" id="LAZR01034687">
    <property type="protein sequence ID" value="KKL44631.1"/>
    <property type="molecule type" value="Genomic_DNA"/>
</dbReference>
<feature type="non-terminal residue" evidence="1">
    <location>
        <position position="1"/>
    </location>
</feature>
<reference evidence="1" key="1">
    <citation type="journal article" date="2015" name="Nature">
        <title>Complex archaea that bridge the gap between prokaryotes and eukaryotes.</title>
        <authorList>
            <person name="Spang A."/>
            <person name="Saw J.H."/>
            <person name="Jorgensen S.L."/>
            <person name="Zaremba-Niedzwiedzka K."/>
            <person name="Martijn J."/>
            <person name="Lind A.E."/>
            <person name="van Eijk R."/>
            <person name="Schleper C."/>
            <person name="Guy L."/>
            <person name="Ettema T.J."/>
        </authorList>
    </citation>
    <scope>NUCLEOTIDE SEQUENCE</scope>
</reference>
<accession>A0A0F9CT86</accession>
<sequence length="34" mass="3906">GHIEDRSIELGWEVMDTLLDLEPPKVIEEEIQAT</sequence>
<dbReference type="AlphaFoldDB" id="A0A0F9CT86"/>
<comment type="caution">
    <text evidence="1">The sequence shown here is derived from an EMBL/GenBank/DDBJ whole genome shotgun (WGS) entry which is preliminary data.</text>
</comment>
<proteinExistence type="predicted"/>
<organism evidence="1">
    <name type="scientific">marine sediment metagenome</name>
    <dbReference type="NCBI Taxonomy" id="412755"/>
    <lineage>
        <taxon>unclassified sequences</taxon>
        <taxon>metagenomes</taxon>
        <taxon>ecological metagenomes</taxon>
    </lineage>
</organism>
<gene>
    <name evidence="1" type="ORF">LCGC14_2363710</name>
</gene>
<protein>
    <submittedName>
        <fullName evidence="1">Uncharacterized protein</fullName>
    </submittedName>
</protein>
<evidence type="ECO:0000313" key="1">
    <source>
        <dbReference type="EMBL" id="KKL44631.1"/>
    </source>
</evidence>